<protein>
    <submittedName>
        <fullName evidence="1 2">Uncharacterized protein</fullName>
    </submittedName>
</protein>
<evidence type="ECO:0000313" key="3">
    <source>
        <dbReference type="Proteomes" id="UP000002051"/>
    </source>
</evidence>
<reference evidence="2" key="3">
    <citation type="submission" date="2015-04" db="UniProtKB">
        <authorList>
            <consortium name="EnsemblPlants"/>
        </authorList>
    </citation>
    <scope>IDENTIFICATION</scope>
    <source>
        <strain evidence="2">cv. Jemalong A17</strain>
    </source>
</reference>
<dbReference type="AlphaFoldDB" id="G7K3U2"/>
<proteinExistence type="predicted"/>
<reference evidence="1 3" key="1">
    <citation type="journal article" date="2011" name="Nature">
        <title>The Medicago genome provides insight into the evolution of rhizobial symbioses.</title>
        <authorList>
            <person name="Young N.D."/>
            <person name="Debelle F."/>
            <person name="Oldroyd G.E."/>
            <person name="Geurts R."/>
            <person name="Cannon S.B."/>
            <person name="Udvardi M.K."/>
            <person name="Benedito V.A."/>
            <person name="Mayer K.F."/>
            <person name="Gouzy J."/>
            <person name="Schoof H."/>
            <person name="Van de Peer Y."/>
            <person name="Proost S."/>
            <person name="Cook D.R."/>
            <person name="Meyers B.C."/>
            <person name="Spannagl M."/>
            <person name="Cheung F."/>
            <person name="De Mita S."/>
            <person name="Krishnakumar V."/>
            <person name="Gundlach H."/>
            <person name="Zhou S."/>
            <person name="Mudge J."/>
            <person name="Bharti A.K."/>
            <person name="Murray J.D."/>
            <person name="Naoumkina M.A."/>
            <person name="Rosen B."/>
            <person name="Silverstein K.A."/>
            <person name="Tang H."/>
            <person name="Rombauts S."/>
            <person name="Zhao P.X."/>
            <person name="Zhou P."/>
            <person name="Barbe V."/>
            <person name="Bardou P."/>
            <person name="Bechner M."/>
            <person name="Bellec A."/>
            <person name="Berger A."/>
            <person name="Berges H."/>
            <person name="Bidwell S."/>
            <person name="Bisseling T."/>
            <person name="Choisne N."/>
            <person name="Couloux A."/>
            <person name="Denny R."/>
            <person name="Deshpande S."/>
            <person name="Dai X."/>
            <person name="Doyle J.J."/>
            <person name="Dudez A.M."/>
            <person name="Farmer A.D."/>
            <person name="Fouteau S."/>
            <person name="Franken C."/>
            <person name="Gibelin C."/>
            <person name="Gish J."/>
            <person name="Goldstein S."/>
            <person name="Gonzalez A.J."/>
            <person name="Green P.J."/>
            <person name="Hallab A."/>
            <person name="Hartog M."/>
            <person name="Hua A."/>
            <person name="Humphray S.J."/>
            <person name="Jeong D.H."/>
            <person name="Jing Y."/>
            <person name="Jocker A."/>
            <person name="Kenton S.M."/>
            <person name="Kim D.J."/>
            <person name="Klee K."/>
            <person name="Lai H."/>
            <person name="Lang C."/>
            <person name="Lin S."/>
            <person name="Macmil S.L."/>
            <person name="Magdelenat G."/>
            <person name="Matthews L."/>
            <person name="McCorrison J."/>
            <person name="Monaghan E.L."/>
            <person name="Mun J.H."/>
            <person name="Najar F.Z."/>
            <person name="Nicholson C."/>
            <person name="Noirot C."/>
            <person name="O'Bleness M."/>
            <person name="Paule C.R."/>
            <person name="Poulain J."/>
            <person name="Prion F."/>
            <person name="Qin B."/>
            <person name="Qu C."/>
            <person name="Retzel E.F."/>
            <person name="Riddle C."/>
            <person name="Sallet E."/>
            <person name="Samain S."/>
            <person name="Samson N."/>
            <person name="Sanders I."/>
            <person name="Saurat O."/>
            <person name="Scarpelli C."/>
            <person name="Schiex T."/>
            <person name="Segurens B."/>
            <person name="Severin A.J."/>
            <person name="Sherrier D.J."/>
            <person name="Shi R."/>
            <person name="Sims S."/>
            <person name="Singer S.R."/>
            <person name="Sinharoy S."/>
            <person name="Sterck L."/>
            <person name="Viollet A."/>
            <person name="Wang B.B."/>
            <person name="Wang K."/>
            <person name="Wang M."/>
            <person name="Wang X."/>
            <person name="Warfsmann J."/>
            <person name="Weissenbach J."/>
            <person name="White D.D."/>
            <person name="White J.D."/>
            <person name="Wiley G.B."/>
            <person name="Wincker P."/>
            <person name="Xing Y."/>
            <person name="Yang L."/>
            <person name="Yao Z."/>
            <person name="Ying F."/>
            <person name="Zhai J."/>
            <person name="Zhou L."/>
            <person name="Zuber A."/>
            <person name="Denarie J."/>
            <person name="Dixon R.A."/>
            <person name="May G.D."/>
            <person name="Schwartz D.C."/>
            <person name="Rogers J."/>
            <person name="Quetier F."/>
            <person name="Town C.D."/>
            <person name="Roe B.A."/>
        </authorList>
    </citation>
    <scope>NUCLEOTIDE SEQUENCE [LARGE SCALE GENOMIC DNA]</scope>
    <source>
        <strain evidence="1">A17</strain>
        <strain evidence="2 3">cv. Jemalong A17</strain>
    </source>
</reference>
<dbReference type="HOGENOM" id="CLU_2137198_0_0_1"/>
<keyword evidence="3" id="KW-1185">Reference proteome</keyword>
<dbReference type="Proteomes" id="UP000002051">
    <property type="component" value="Chromosome 5"/>
</dbReference>
<dbReference type="EnsemblPlants" id="AES94562">
    <property type="protein sequence ID" value="AES94562"/>
    <property type="gene ID" value="MTR_5g015750"/>
</dbReference>
<reference evidence="1 3" key="2">
    <citation type="journal article" date="2014" name="BMC Genomics">
        <title>An improved genome release (version Mt4.0) for the model legume Medicago truncatula.</title>
        <authorList>
            <person name="Tang H."/>
            <person name="Krishnakumar V."/>
            <person name="Bidwell S."/>
            <person name="Rosen B."/>
            <person name="Chan A."/>
            <person name="Zhou S."/>
            <person name="Gentzbittel L."/>
            <person name="Childs K.L."/>
            <person name="Yandell M."/>
            <person name="Gundlach H."/>
            <person name="Mayer K.F."/>
            <person name="Schwartz D.C."/>
            <person name="Town C.D."/>
        </authorList>
    </citation>
    <scope>GENOME REANNOTATION</scope>
    <source>
        <strain evidence="2 3">cv. Jemalong A17</strain>
    </source>
</reference>
<accession>G7K3U2</accession>
<evidence type="ECO:0000313" key="1">
    <source>
        <dbReference type="EMBL" id="AES94562.1"/>
    </source>
</evidence>
<name>G7K3U2_MEDTR</name>
<gene>
    <name evidence="1" type="ordered locus">MTR_5g015750</name>
</gene>
<organism evidence="1 3">
    <name type="scientific">Medicago truncatula</name>
    <name type="common">Barrel medic</name>
    <name type="synonym">Medicago tribuloides</name>
    <dbReference type="NCBI Taxonomy" id="3880"/>
    <lineage>
        <taxon>Eukaryota</taxon>
        <taxon>Viridiplantae</taxon>
        <taxon>Streptophyta</taxon>
        <taxon>Embryophyta</taxon>
        <taxon>Tracheophyta</taxon>
        <taxon>Spermatophyta</taxon>
        <taxon>Magnoliopsida</taxon>
        <taxon>eudicotyledons</taxon>
        <taxon>Gunneridae</taxon>
        <taxon>Pentapetalae</taxon>
        <taxon>rosids</taxon>
        <taxon>fabids</taxon>
        <taxon>Fabales</taxon>
        <taxon>Fabaceae</taxon>
        <taxon>Papilionoideae</taxon>
        <taxon>50 kb inversion clade</taxon>
        <taxon>NPAAA clade</taxon>
        <taxon>Hologalegina</taxon>
        <taxon>IRL clade</taxon>
        <taxon>Trifolieae</taxon>
        <taxon>Medicago</taxon>
    </lineage>
</organism>
<evidence type="ECO:0000313" key="2">
    <source>
        <dbReference type="EnsemblPlants" id="AES94562"/>
    </source>
</evidence>
<dbReference type="EMBL" id="CM001221">
    <property type="protein sequence ID" value="AES94562.1"/>
    <property type="molecule type" value="Genomic_DNA"/>
</dbReference>
<sequence length="113" mass="12555">MKTSFLHELLNGISISSTCSVGKSSKRYLPDSSSVYSKSIAKSRQGKLNSVLTKMNMFGRKGDSFAHGVQEHGNTPVSSTGKLQEFEKGISERMITQKITYFIEIKLVYLKSN</sequence>
<dbReference type="PaxDb" id="3880-AES94562"/>